<dbReference type="GO" id="GO:0005391">
    <property type="term" value="F:P-type sodium:potassium-exchanging transporter activity"/>
    <property type="evidence" value="ECO:0007669"/>
    <property type="project" value="TreeGrafter"/>
</dbReference>
<evidence type="ECO:0000313" key="12">
    <source>
        <dbReference type="EMBL" id="PJF16865.1"/>
    </source>
</evidence>
<keyword evidence="13" id="KW-1185">Reference proteome</keyword>
<keyword evidence="7 9" id="KW-1133">Transmembrane helix</keyword>
<evidence type="ECO:0000256" key="7">
    <source>
        <dbReference type="ARBA" id="ARBA00022989"/>
    </source>
</evidence>
<dbReference type="PRINTS" id="PR00121">
    <property type="entry name" value="NAKATPASE"/>
</dbReference>
<dbReference type="Gene3D" id="3.40.50.1000">
    <property type="entry name" value="HAD superfamily/HAD-like"/>
    <property type="match status" value="1"/>
</dbReference>
<dbReference type="PANTHER" id="PTHR43294">
    <property type="entry name" value="SODIUM/POTASSIUM-TRANSPORTING ATPASE SUBUNIT ALPHA"/>
    <property type="match status" value="1"/>
</dbReference>
<dbReference type="SUPFAM" id="SSF81660">
    <property type="entry name" value="Metal cation-transporting ATPase, ATP-binding domain N"/>
    <property type="match status" value="1"/>
</dbReference>
<keyword evidence="3 9" id="KW-0812">Transmembrane</keyword>
<dbReference type="InterPro" id="IPR023298">
    <property type="entry name" value="ATPase_P-typ_TM_dom_sf"/>
</dbReference>
<evidence type="ECO:0000259" key="10">
    <source>
        <dbReference type="Pfam" id="PF00122"/>
    </source>
</evidence>
<evidence type="ECO:0000256" key="6">
    <source>
        <dbReference type="ARBA" id="ARBA00022967"/>
    </source>
</evidence>
<dbReference type="InterPro" id="IPR001757">
    <property type="entry name" value="P_typ_ATPase"/>
</dbReference>
<name>A0A2H9TGL9_9FUNG</name>
<feature type="transmembrane region" description="Helical" evidence="9">
    <location>
        <begin position="851"/>
        <end position="872"/>
    </location>
</feature>
<dbReference type="GO" id="GO:1990573">
    <property type="term" value="P:potassium ion import across plasma membrane"/>
    <property type="evidence" value="ECO:0007669"/>
    <property type="project" value="TreeGrafter"/>
</dbReference>
<dbReference type="SFLD" id="SFLDG00002">
    <property type="entry name" value="C1.7:_P-type_atpase_like"/>
    <property type="match status" value="1"/>
</dbReference>
<dbReference type="GO" id="GO:0030007">
    <property type="term" value="P:intracellular potassium ion homeostasis"/>
    <property type="evidence" value="ECO:0007669"/>
    <property type="project" value="TreeGrafter"/>
</dbReference>
<dbReference type="SUPFAM" id="SSF81665">
    <property type="entry name" value="Calcium ATPase, transmembrane domain M"/>
    <property type="match status" value="2"/>
</dbReference>
<dbReference type="InterPro" id="IPR023299">
    <property type="entry name" value="ATPase_P-typ_cyto_dom_N"/>
</dbReference>
<comment type="caution">
    <text evidence="12">The sequence shown here is derived from an EMBL/GenBank/DDBJ whole genome shotgun (WGS) entry which is preliminary data.</text>
</comment>
<dbReference type="Gene3D" id="3.40.1110.10">
    <property type="entry name" value="Calcium-transporting ATPase, cytoplasmic domain N"/>
    <property type="match status" value="1"/>
</dbReference>
<dbReference type="SFLD" id="SFLDS00003">
    <property type="entry name" value="Haloacid_Dehalogenase"/>
    <property type="match status" value="1"/>
</dbReference>
<dbReference type="GO" id="GO:0016887">
    <property type="term" value="F:ATP hydrolysis activity"/>
    <property type="evidence" value="ECO:0007669"/>
    <property type="project" value="InterPro"/>
</dbReference>
<dbReference type="GO" id="GO:0005524">
    <property type="term" value="F:ATP binding"/>
    <property type="evidence" value="ECO:0007669"/>
    <property type="project" value="UniProtKB-KW"/>
</dbReference>
<dbReference type="SFLD" id="SFLDF00027">
    <property type="entry name" value="p-type_atpase"/>
    <property type="match status" value="1"/>
</dbReference>
<feature type="transmembrane region" description="Helical" evidence="9">
    <location>
        <begin position="732"/>
        <end position="751"/>
    </location>
</feature>
<dbReference type="InterPro" id="IPR018303">
    <property type="entry name" value="ATPase_P-typ_P_site"/>
</dbReference>
<dbReference type="InterPro" id="IPR059000">
    <property type="entry name" value="ATPase_P-type_domA"/>
</dbReference>
<gene>
    <name evidence="12" type="ORF">PSACC_03330</name>
</gene>
<evidence type="ECO:0000256" key="4">
    <source>
        <dbReference type="ARBA" id="ARBA00022741"/>
    </source>
</evidence>
<comment type="subcellular location">
    <subcellularLocation>
        <location evidence="1">Cell membrane</location>
        <topology evidence="1">Multi-pass membrane protein</topology>
    </subcellularLocation>
</comment>
<dbReference type="Pfam" id="PF00122">
    <property type="entry name" value="E1-E2_ATPase"/>
    <property type="match status" value="1"/>
</dbReference>
<evidence type="ECO:0000256" key="5">
    <source>
        <dbReference type="ARBA" id="ARBA00022840"/>
    </source>
</evidence>
<dbReference type="InterPro" id="IPR023214">
    <property type="entry name" value="HAD_sf"/>
</dbReference>
<dbReference type="PANTHER" id="PTHR43294:SF21">
    <property type="entry name" value="CATION TRANSPORTING ATPASE"/>
    <property type="match status" value="1"/>
</dbReference>
<feature type="domain" description="Cation-transporting P-type ATPase C-terminal" evidence="11">
    <location>
        <begin position="712"/>
        <end position="875"/>
    </location>
</feature>
<dbReference type="SUPFAM" id="SSF56784">
    <property type="entry name" value="HAD-like"/>
    <property type="match status" value="1"/>
</dbReference>
<dbReference type="SUPFAM" id="SSF81653">
    <property type="entry name" value="Calcium ATPase, transduction domain A"/>
    <property type="match status" value="1"/>
</dbReference>
<dbReference type="Pfam" id="PF00689">
    <property type="entry name" value="Cation_ATPase_C"/>
    <property type="match status" value="2"/>
</dbReference>
<dbReference type="GO" id="GO:0005886">
    <property type="term" value="C:plasma membrane"/>
    <property type="evidence" value="ECO:0007669"/>
    <property type="project" value="UniProtKB-SubCell"/>
</dbReference>
<evidence type="ECO:0000313" key="13">
    <source>
        <dbReference type="Proteomes" id="UP000240830"/>
    </source>
</evidence>
<feature type="transmembrane region" description="Helical" evidence="9">
    <location>
        <begin position="821"/>
        <end position="839"/>
    </location>
</feature>
<feature type="domain" description="P-type ATPase A" evidence="10">
    <location>
        <begin position="74"/>
        <end position="184"/>
    </location>
</feature>
<dbReference type="GO" id="GO:0006883">
    <property type="term" value="P:intracellular sodium ion homeostasis"/>
    <property type="evidence" value="ECO:0007669"/>
    <property type="project" value="TreeGrafter"/>
</dbReference>
<sequence length="886" mass="96877">MTEEVGGVESAVDEHRLSVEMVAERYNVKVDPLNPNKSILYLGIILIVVASVNAFIDFYQQYQTAAILESFMSLVPPEATVIRAQALHSIPAASIVKGDVLYIKAGDKIPADCRLFSVTDLKVDNSSITGESEAQERSLSMGSENPLEASNLVFSGTTVAHGEGYGLVIRTGDQSILGQIAKLTIGEKAPHSQLTKEIDLFVRKIAVTLLTIAAKKMAQQNVLVKNLHAVETLGSITLLATDKTGTLTQNKMTVVGTWLNGAFFSTGEMGPDTPLDPKVPNLSQLVQACALCCKSKFSESEADKPLAERTILGDATEVGLLRFACHYVNAPEEQDAHRKVFEIPFSSLTKWHLTVHRIDGRHISFVKGAPERVAKMCKSIQMGDQQVPWDEEIEAKFNEAYEHFAIRGRRVLALALQELAEDKFPEGHVFTRDPCDIPMDTFVFIGLVAIMDPPKHGVRKAIAACRTAGIQIVMVTGDHPLTAESIARQIGLISGDTIMDASLKLQKPMELVNEDEYDAVVVHGEKLELLADADWDRILSQKEIVFARTSPKQKLEIVTRFQNKGHIVGVSGDGVNDSPALKKADLGISMNKTASDVSKEAAEMILLDDNFASIVHGIAEEVIAFVVFIIFAIPLPINSLLILMVDLVSELGPALSFAFEPPEGDLMLVPPRKVLCQPAPIARDIETGVAPSKPGWIRASWNRICKPFKRDDTGEVLLDSDMLFWCYGQGGIIEAIGCFAAYLIVLVWYSVPFDMLMGSAKTYWKLGAPSLRLTNNTIANADKQIAISGSSQSAYFMGIVICQLFNLWVTKHRYSYPNKFTYIGGGTAIVVALMVVYIPGLNNVVLGGGPVPFVALLAPVGAGILLIIYEFIRRFLRRRGTLWAEV</sequence>
<organism evidence="12 13">
    <name type="scientific">Paramicrosporidium saccamoebae</name>
    <dbReference type="NCBI Taxonomy" id="1246581"/>
    <lineage>
        <taxon>Eukaryota</taxon>
        <taxon>Fungi</taxon>
        <taxon>Fungi incertae sedis</taxon>
        <taxon>Cryptomycota</taxon>
        <taxon>Cryptomycota incertae sedis</taxon>
        <taxon>Paramicrosporidium</taxon>
    </lineage>
</organism>
<keyword evidence="6" id="KW-1278">Translocase</keyword>
<dbReference type="AlphaFoldDB" id="A0A2H9TGL9"/>
<dbReference type="PRINTS" id="PR00119">
    <property type="entry name" value="CATATPASE"/>
</dbReference>
<evidence type="ECO:0000256" key="9">
    <source>
        <dbReference type="SAM" id="Phobius"/>
    </source>
</evidence>
<keyword evidence="5" id="KW-0067">ATP-binding</keyword>
<dbReference type="InterPro" id="IPR008250">
    <property type="entry name" value="ATPase_P-typ_transduc_dom_A_sf"/>
</dbReference>
<dbReference type="STRING" id="1246581.A0A2H9TGL9"/>
<dbReference type="Gene3D" id="1.20.1110.10">
    <property type="entry name" value="Calcium-transporting ATPase, transmembrane domain"/>
    <property type="match status" value="3"/>
</dbReference>
<evidence type="ECO:0000256" key="3">
    <source>
        <dbReference type="ARBA" id="ARBA00022692"/>
    </source>
</evidence>
<keyword evidence="8 9" id="KW-0472">Membrane</keyword>
<evidence type="ECO:0000256" key="2">
    <source>
        <dbReference type="ARBA" id="ARBA00022475"/>
    </source>
</evidence>
<dbReference type="OrthoDB" id="158672at2759"/>
<dbReference type="Gene3D" id="2.70.150.10">
    <property type="entry name" value="Calcium-transporting ATPase, cytoplasmic transduction domain A"/>
    <property type="match status" value="1"/>
</dbReference>
<accession>A0A2H9TGL9</accession>
<evidence type="ECO:0000259" key="11">
    <source>
        <dbReference type="Pfam" id="PF00689"/>
    </source>
</evidence>
<feature type="transmembrane region" description="Helical" evidence="9">
    <location>
        <begin position="622"/>
        <end position="645"/>
    </location>
</feature>
<dbReference type="GO" id="GO:0036376">
    <property type="term" value="P:sodium ion export across plasma membrane"/>
    <property type="evidence" value="ECO:0007669"/>
    <property type="project" value="TreeGrafter"/>
</dbReference>
<proteinExistence type="predicted"/>
<dbReference type="InterPro" id="IPR050510">
    <property type="entry name" value="Cation_transp_ATPase_P-type"/>
</dbReference>
<dbReference type="Pfam" id="PF13246">
    <property type="entry name" value="Cation_ATPase"/>
    <property type="match status" value="1"/>
</dbReference>
<reference evidence="12 13" key="1">
    <citation type="submission" date="2016-10" db="EMBL/GenBank/DDBJ databases">
        <title>The genome of Paramicrosporidium saccamoebae is the missing link in understanding Cryptomycota and Microsporidia evolution.</title>
        <authorList>
            <person name="Quandt C.A."/>
            <person name="Beaudet D."/>
            <person name="Corsaro D."/>
            <person name="Michel R."/>
            <person name="Corradi N."/>
            <person name="James T."/>
        </authorList>
    </citation>
    <scope>NUCLEOTIDE SEQUENCE [LARGE SCALE GENOMIC DNA]</scope>
    <source>
        <strain evidence="12 13">KSL3</strain>
    </source>
</reference>
<keyword evidence="2" id="KW-1003">Cell membrane</keyword>
<dbReference type="NCBIfam" id="TIGR01494">
    <property type="entry name" value="ATPase_P-type"/>
    <property type="match status" value="1"/>
</dbReference>
<dbReference type="Proteomes" id="UP000240830">
    <property type="component" value="Unassembled WGS sequence"/>
</dbReference>
<evidence type="ECO:0000256" key="8">
    <source>
        <dbReference type="ARBA" id="ARBA00023136"/>
    </source>
</evidence>
<dbReference type="InterPro" id="IPR044492">
    <property type="entry name" value="P_typ_ATPase_HD_dom"/>
</dbReference>
<feature type="transmembrane region" description="Helical" evidence="9">
    <location>
        <begin position="39"/>
        <end position="59"/>
    </location>
</feature>
<evidence type="ECO:0000256" key="1">
    <source>
        <dbReference type="ARBA" id="ARBA00004651"/>
    </source>
</evidence>
<dbReference type="EMBL" id="MTSL01000205">
    <property type="protein sequence ID" value="PJF16865.1"/>
    <property type="molecule type" value="Genomic_DNA"/>
</dbReference>
<feature type="domain" description="Cation-transporting P-type ATPase C-terminal" evidence="11">
    <location>
        <begin position="634"/>
        <end position="673"/>
    </location>
</feature>
<dbReference type="InterPro" id="IPR036412">
    <property type="entry name" value="HAD-like_sf"/>
</dbReference>
<feature type="non-terminal residue" evidence="12">
    <location>
        <position position="886"/>
    </location>
</feature>
<keyword evidence="4" id="KW-0547">Nucleotide-binding</keyword>
<dbReference type="PROSITE" id="PS00154">
    <property type="entry name" value="ATPASE_E1_E2"/>
    <property type="match status" value="1"/>
</dbReference>
<dbReference type="GO" id="GO:1902600">
    <property type="term" value="P:proton transmembrane transport"/>
    <property type="evidence" value="ECO:0007669"/>
    <property type="project" value="TreeGrafter"/>
</dbReference>
<protein>
    <submittedName>
        <fullName evidence="12">HAD-like domain-containing protein</fullName>
    </submittedName>
</protein>
<dbReference type="FunFam" id="3.40.50.1000:FF:000083">
    <property type="entry name" value="Sodium/potassium-transporting ATPase subunit alpha"/>
    <property type="match status" value="1"/>
</dbReference>
<dbReference type="InterPro" id="IPR006068">
    <property type="entry name" value="ATPase_P-typ_cation-transptr_C"/>
</dbReference>